<comment type="subcellular location">
    <subcellularLocation>
        <location evidence="1">Cell outer membrane</location>
    </subcellularLocation>
</comment>
<evidence type="ECO:0000256" key="5">
    <source>
        <dbReference type="ARBA" id="ARBA00023237"/>
    </source>
</evidence>
<dbReference type="SUPFAM" id="SSF56935">
    <property type="entry name" value="Porins"/>
    <property type="match status" value="1"/>
</dbReference>
<keyword evidence="5" id="KW-0998">Cell outer membrane</keyword>
<name>A0ABQ3GXS0_9NEIS</name>
<dbReference type="Pfam" id="PF06629">
    <property type="entry name" value="MipA"/>
    <property type="match status" value="1"/>
</dbReference>
<dbReference type="Proteomes" id="UP000604737">
    <property type="component" value="Unassembled WGS sequence"/>
</dbReference>
<feature type="signal peptide" evidence="6">
    <location>
        <begin position="1"/>
        <end position="23"/>
    </location>
</feature>
<dbReference type="EMBL" id="BMYO01000001">
    <property type="protein sequence ID" value="GHD56459.1"/>
    <property type="molecule type" value="Genomic_DNA"/>
</dbReference>
<feature type="chain" id="PRO_5047007311" evidence="6">
    <location>
        <begin position="24"/>
        <end position="273"/>
    </location>
</feature>
<keyword evidence="3 6" id="KW-0732">Signal</keyword>
<dbReference type="PANTHER" id="PTHR38776:SF1">
    <property type="entry name" value="MLTA-INTERACTING PROTEIN-RELATED"/>
    <property type="match status" value="1"/>
</dbReference>
<comment type="similarity">
    <text evidence="2">Belongs to the MipA/OmpV family.</text>
</comment>
<proteinExistence type="inferred from homology"/>
<dbReference type="InterPro" id="IPR010583">
    <property type="entry name" value="MipA"/>
</dbReference>
<sequence>MRTALQRTTLLLLSGLATAPALADPRIDAITTGVGDWFTESEYTLGAGVAYGPKFAGSKDYQFGPYFNIHMLTPQGIYFDPLQGVGWQTQLGERFVLAIGVGYDFGRSESDKDLGAGSDRLKGMGDVKGSVLGTTSLGFMITPVTMLTVSAEQALSNRDRGLSWSVQLGHAFELSETDTIGLAGSVQLGDSKYNQTYFGVTQAQSKTSRFKAYEAGAGINSYTATINWTHKWTKNWNTDLSAGVTRFAGEVENSPLLDTKTNYSALLTLNYTF</sequence>
<accession>A0ABQ3GXS0</accession>
<evidence type="ECO:0000313" key="7">
    <source>
        <dbReference type="EMBL" id="GHD56459.1"/>
    </source>
</evidence>
<organism evidence="7 8">
    <name type="scientific">Jeongeupia chitinilytica</name>
    <dbReference type="NCBI Taxonomy" id="1041641"/>
    <lineage>
        <taxon>Bacteria</taxon>
        <taxon>Pseudomonadati</taxon>
        <taxon>Pseudomonadota</taxon>
        <taxon>Betaproteobacteria</taxon>
        <taxon>Neisseriales</taxon>
        <taxon>Chitinibacteraceae</taxon>
        <taxon>Jeongeupia</taxon>
    </lineage>
</organism>
<gene>
    <name evidence="7" type="ORF">GCM10007350_03660</name>
</gene>
<keyword evidence="8" id="KW-1185">Reference proteome</keyword>
<evidence type="ECO:0000256" key="6">
    <source>
        <dbReference type="SAM" id="SignalP"/>
    </source>
</evidence>
<evidence type="ECO:0000256" key="3">
    <source>
        <dbReference type="ARBA" id="ARBA00022729"/>
    </source>
</evidence>
<evidence type="ECO:0000256" key="2">
    <source>
        <dbReference type="ARBA" id="ARBA00005722"/>
    </source>
</evidence>
<protein>
    <submittedName>
        <fullName evidence="7">Structural protein MipA</fullName>
    </submittedName>
</protein>
<evidence type="ECO:0000256" key="4">
    <source>
        <dbReference type="ARBA" id="ARBA00023136"/>
    </source>
</evidence>
<evidence type="ECO:0000256" key="1">
    <source>
        <dbReference type="ARBA" id="ARBA00004442"/>
    </source>
</evidence>
<reference evidence="8" key="1">
    <citation type="journal article" date="2019" name="Int. J. Syst. Evol. Microbiol.">
        <title>The Global Catalogue of Microorganisms (GCM) 10K type strain sequencing project: providing services to taxonomists for standard genome sequencing and annotation.</title>
        <authorList>
            <consortium name="The Broad Institute Genomics Platform"/>
            <consortium name="The Broad Institute Genome Sequencing Center for Infectious Disease"/>
            <person name="Wu L."/>
            <person name="Ma J."/>
        </authorList>
    </citation>
    <scope>NUCLEOTIDE SEQUENCE [LARGE SCALE GENOMIC DNA]</scope>
    <source>
        <strain evidence="8">KCTC 23701</strain>
    </source>
</reference>
<dbReference type="PANTHER" id="PTHR38776">
    <property type="entry name" value="MLTA-INTERACTING PROTEIN-RELATED"/>
    <property type="match status" value="1"/>
</dbReference>
<comment type="caution">
    <text evidence="7">The sequence shown here is derived from an EMBL/GenBank/DDBJ whole genome shotgun (WGS) entry which is preliminary data.</text>
</comment>
<dbReference type="RefSeq" id="WP_189458441.1">
    <property type="nucleotide sequence ID" value="NZ_BMYO01000001.1"/>
</dbReference>
<evidence type="ECO:0000313" key="8">
    <source>
        <dbReference type="Proteomes" id="UP000604737"/>
    </source>
</evidence>
<keyword evidence="4" id="KW-0472">Membrane</keyword>